<evidence type="ECO:0000313" key="2">
    <source>
        <dbReference type="EMBL" id="MCU6797175.1"/>
    </source>
</evidence>
<keyword evidence="3" id="KW-1185">Reference proteome</keyword>
<sequence>MVAHSASMFQFIPLTEAHCRDICTWSYPMPYHTYNWPSWETMLAQQDEFADEQLRKEQYSAIVDKSGLMWGFVQFFPIVGVTRIGLGMRPELCGQGHGVTFVQAITTEARRRTPANEIDLEVLAWNVRAYRVYQQAGYEQTDTYTKTTPTGKELFYCMVWNPRNT</sequence>
<evidence type="ECO:0000313" key="3">
    <source>
        <dbReference type="Proteomes" id="UP001652445"/>
    </source>
</evidence>
<gene>
    <name evidence="2" type="ORF">OB236_34105</name>
</gene>
<dbReference type="PROSITE" id="PS51186">
    <property type="entry name" value="GNAT"/>
    <property type="match status" value="1"/>
</dbReference>
<proteinExistence type="predicted"/>
<organism evidence="2 3">
    <name type="scientific">Paenibacillus baimaensis</name>
    <dbReference type="NCBI Taxonomy" id="2982185"/>
    <lineage>
        <taxon>Bacteria</taxon>
        <taxon>Bacillati</taxon>
        <taxon>Bacillota</taxon>
        <taxon>Bacilli</taxon>
        <taxon>Bacillales</taxon>
        <taxon>Paenibacillaceae</taxon>
        <taxon>Paenibacillus</taxon>
    </lineage>
</organism>
<dbReference type="Proteomes" id="UP001652445">
    <property type="component" value="Unassembled WGS sequence"/>
</dbReference>
<dbReference type="Pfam" id="PF13302">
    <property type="entry name" value="Acetyltransf_3"/>
    <property type="match status" value="1"/>
</dbReference>
<reference evidence="2 3" key="1">
    <citation type="submission" date="2022-09" db="EMBL/GenBank/DDBJ databases">
        <authorList>
            <person name="Han X.L."/>
            <person name="Wang Q."/>
            <person name="Lu T."/>
        </authorList>
    </citation>
    <scope>NUCLEOTIDE SEQUENCE [LARGE SCALE GENOMIC DNA]</scope>
    <source>
        <strain evidence="2 3">WQ 127069</strain>
    </source>
</reference>
<comment type="caution">
    <text evidence="2">The sequence shown here is derived from an EMBL/GenBank/DDBJ whole genome shotgun (WGS) entry which is preliminary data.</text>
</comment>
<dbReference type="RefSeq" id="WP_262687995.1">
    <property type="nucleotide sequence ID" value="NZ_JAOQIO010000113.1"/>
</dbReference>
<feature type="domain" description="N-acetyltransferase" evidence="1">
    <location>
        <begin position="17"/>
        <end position="163"/>
    </location>
</feature>
<dbReference type="InterPro" id="IPR000182">
    <property type="entry name" value="GNAT_dom"/>
</dbReference>
<accession>A0ABT2URA5</accession>
<dbReference type="InterPro" id="IPR016181">
    <property type="entry name" value="Acyl_CoA_acyltransferase"/>
</dbReference>
<dbReference type="Gene3D" id="3.40.630.30">
    <property type="match status" value="1"/>
</dbReference>
<name>A0ABT2URA5_9BACL</name>
<evidence type="ECO:0000259" key="1">
    <source>
        <dbReference type="PROSITE" id="PS51186"/>
    </source>
</evidence>
<protein>
    <submittedName>
        <fullName evidence="2">GNAT family N-acetyltransferase</fullName>
    </submittedName>
</protein>
<dbReference type="EMBL" id="JAOQIO010000113">
    <property type="protein sequence ID" value="MCU6797175.1"/>
    <property type="molecule type" value="Genomic_DNA"/>
</dbReference>
<dbReference type="SUPFAM" id="SSF55729">
    <property type="entry name" value="Acyl-CoA N-acyltransferases (Nat)"/>
    <property type="match status" value="1"/>
</dbReference>